<protein>
    <submittedName>
        <fullName evidence="2">Helix-turn-helix domain-containing protein</fullName>
    </submittedName>
</protein>
<dbReference type="AlphaFoldDB" id="A0AAU7DJA7"/>
<reference evidence="2" key="1">
    <citation type="submission" date="2023-03" db="EMBL/GenBank/DDBJ databases">
        <title>Edaphobacter sp.</title>
        <authorList>
            <person name="Huber K.J."/>
            <person name="Papendorf J."/>
            <person name="Pilke C."/>
            <person name="Bunk B."/>
            <person name="Sproeer C."/>
            <person name="Pester M."/>
        </authorList>
    </citation>
    <scope>NUCLEOTIDE SEQUENCE</scope>
    <source>
        <strain evidence="2">DSM 110680</strain>
    </source>
</reference>
<gene>
    <name evidence="2" type="ORF">P8935_23080</name>
</gene>
<dbReference type="EMBL" id="CP121196">
    <property type="protein sequence ID" value="XBH17436.1"/>
    <property type="molecule type" value="Genomic_DNA"/>
</dbReference>
<dbReference type="GO" id="GO:0003677">
    <property type="term" value="F:DNA binding"/>
    <property type="evidence" value="ECO:0007669"/>
    <property type="project" value="InterPro"/>
</dbReference>
<accession>A0AAU7DJA7</accession>
<proteinExistence type="predicted"/>
<dbReference type="InterPro" id="IPR041657">
    <property type="entry name" value="HTH_17"/>
</dbReference>
<name>A0AAU7DJA7_9BACT</name>
<dbReference type="NCBIfam" id="TIGR01764">
    <property type="entry name" value="excise"/>
    <property type="match status" value="1"/>
</dbReference>
<dbReference type="Pfam" id="PF12728">
    <property type="entry name" value="HTH_17"/>
    <property type="match status" value="1"/>
</dbReference>
<dbReference type="InterPro" id="IPR010093">
    <property type="entry name" value="SinI_DNA-bd"/>
</dbReference>
<feature type="domain" description="Helix-turn-helix" evidence="1">
    <location>
        <begin position="30"/>
        <end position="76"/>
    </location>
</feature>
<evidence type="ECO:0000259" key="1">
    <source>
        <dbReference type="Pfam" id="PF12728"/>
    </source>
</evidence>
<sequence length="94" mass="10542">METQFISPRGNAPFNAPFNILIALYSLTGLLSAEEVAEMFGKSPFTIYRMAQKREIPSFMFGGSRCFDPSELALWLIKKEPQLAVAARHFQKAA</sequence>
<dbReference type="SUPFAM" id="SSF46955">
    <property type="entry name" value="Putative DNA-binding domain"/>
    <property type="match status" value="1"/>
</dbReference>
<dbReference type="RefSeq" id="WP_348262661.1">
    <property type="nucleotide sequence ID" value="NZ_CP121196.1"/>
</dbReference>
<evidence type="ECO:0000313" key="2">
    <source>
        <dbReference type="EMBL" id="XBH17436.1"/>
    </source>
</evidence>
<organism evidence="2">
    <name type="scientific">Telmatobacter sp. DSM 110680</name>
    <dbReference type="NCBI Taxonomy" id="3036704"/>
    <lineage>
        <taxon>Bacteria</taxon>
        <taxon>Pseudomonadati</taxon>
        <taxon>Acidobacteriota</taxon>
        <taxon>Terriglobia</taxon>
        <taxon>Terriglobales</taxon>
        <taxon>Acidobacteriaceae</taxon>
        <taxon>Telmatobacter</taxon>
    </lineage>
</organism>
<dbReference type="InterPro" id="IPR009061">
    <property type="entry name" value="DNA-bd_dom_put_sf"/>
</dbReference>